<evidence type="ECO:0000313" key="2">
    <source>
        <dbReference type="Proteomes" id="UP001054945"/>
    </source>
</evidence>
<name>A0AAV4XQP8_CAEEX</name>
<keyword evidence="2" id="KW-1185">Reference proteome</keyword>
<reference evidence="1 2" key="1">
    <citation type="submission" date="2021-06" db="EMBL/GenBank/DDBJ databases">
        <title>Caerostris extrusa draft genome.</title>
        <authorList>
            <person name="Kono N."/>
            <person name="Arakawa K."/>
        </authorList>
    </citation>
    <scope>NUCLEOTIDE SEQUENCE [LARGE SCALE GENOMIC DNA]</scope>
</reference>
<dbReference type="Proteomes" id="UP001054945">
    <property type="component" value="Unassembled WGS sequence"/>
</dbReference>
<accession>A0AAV4XQP8</accession>
<dbReference type="AlphaFoldDB" id="A0AAV4XQP8"/>
<dbReference type="EMBL" id="BPLR01018153">
    <property type="protein sequence ID" value="GIY97362.1"/>
    <property type="molecule type" value="Genomic_DNA"/>
</dbReference>
<organism evidence="1 2">
    <name type="scientific">Caerostris extrusa</name>
    <name type="common">Bark spider</name>
    <name type="synonym">Caerostris bankana</name>
    <dbReference type="NCBI Taxonomy" id="172846"/>
    <lineage>
        <taxon>Eukaryota</taxon>
        <taxon>Metazoa</taxon>
        <taxon>Ecdysozoa</taxon>
        <taxon>Arthropoda</taxon>
        <taxon>Chelicerata</taxon>
        <taxon>Arachnida</taxon>
        <taxon>Araneae</taxon>
        <taxon>Araneomorphae</taxon>
        <taxon>Entelegynae</taxon>
        <taxon>Araneoidea</taxon>
        <taxon>Araneidae</taxon>
        <taxon>Caerostris</taxon>
    </lineage>
</organism>
<evidence type="ECO:0000313" key="1">
    <source>
        <dbReference type="EMBL" id="GIY97362.1"/>
    </source>
</evidence>
<proteinExistence type="predicted"/>
<comment type="caution">
    <text evidence="1">The sequence shown here is derived from an EMBL/GenBank/DDBJ whole genome shotgun (WGS) entry which is preliminary data.</text>
</comment>
<gene>
    <name evidence="1" type="ORF">CEXT_617131</name>
</gene>
<protein>
    <submittedName>
        <fullName evidence="1">Uncharacterized protein</fullName>
    </submittedName>
</protein>
<sequence>MENEYYELWYLREEHRRTERVPENTRSVVIKLACTPLLNPYIAPLGGPSYTSLPLPPPAFSSSCLHGDDDVDLAATAAPSSRKGSMWHVWNGHQIGLGLRWRNLGI</sequence>